<dbReference type="InterPro" id="IPR001480">
    <property type="entry name" value="Bulb-type_lectin_dom"/>
</dbReference>
<sequence length="173" mass="18752">MFNSSIKMASPSLRTSTLLILSATLAFLATSSLADNVLYSGDTMYGGQSLVYGKWDYRLTMQTDCNLVLYDNGRAVWSSNTHNQGYSCTLRMQTDGNLVIYDGSNRAIWDTNTERQQDNYVLVLQRDRNVVIYGGAIWGAGSNDVGSAPVIISGNSTQPVVVAGDGITMVTGK</sequence>
<dbReference type="GO" id="GO:0016020">
    <property type="term" value="C:membrane"/>
    <property type="evidence" value="ECO:0007669"/>
    <property type="project" value="UniProtKB-SubCell"/>
</dbReference>
<comment type="catalytic activity">
    <reaction evidence="5">
        <text>L-seryl-[protein] + ATP = O-phospho-L-seryl-[protein] + ADP + H(+)</text>
        <dbReference type="Rhea" id="RHEA:17989"/>
        <dbReference type="Rhea" id="RHEA-COMP:9863"/>
        <dbReference type="Rhea" id="RHEA-COMP:11604"/>
        <dbReference type="ChEBI" id="CHEBI:15378"/>
        <dbReference type="ChEBI" id="CHEBI:29999"/>
        <dbReference type="ChEBI" id="CHEBI:30616"/>
        <dbReference type="ChEBI" id="CHEBI:83421"/>
        <dbReference type="ChEBI" id="CHEBI:456216"/>
        <dbReference type="EC" id="2.7.11.1"/>
    </reaction>
</comment>
<organism evidence="8 9">
    <name type="scientific">Rhynchospora pubera</name>
    <dbReference type="NCBI Taxonomy" id="906938"/>
    <lineage>
        <taxon>Eukaryota</taxon>
        <taxon>Viridiplantae</taxon>
        <taxon>Streptophyta</taxon>
        <taxon>Embryophyta</taxon>
        <taxon>Tracheophyta</taxon>
        <taxon>Spermatophyta</taxon>
        <taxon>Magnoliopsida</taxon>
        <taxon>Liliopsida</taxon>
        <taxon>Poales</taxon>
        <taxon>Cyperaceae</taxon>
        <taxon>Cyperoideae</taxon>
        <taxon>Rhynchosporeae</taxon>
        <taxon>Rhynchospora</taxon>
    </lineage>
</organism>
<evidence type="ECO:0000313" key="8">
    <source>
        <dbReference type="EMBL" id="KAJ4781934.1"/>
    </source>
</evidence>
<gene>
    <name evidence="8" type="ORF">LUZ62_066191</name>
</gene>
<evidence type="ECO:0000256" key="4">
    <source>
        <dbReference type="ARBA" id="ARBA00047899"/>
    </source>
</evidence>
<name>A0AAV8EMI0_9POAL</name>
<evidence type="ECO:0000259" key="7">
    <source>
        <dbReference type="PROSITE" id="PS50927"/>
    </source>
</evidence>
<dbReference type="PROSITE" id="PS50927">
    <property type="entry name" value="BULB_LECTIN"/>
    <property type="match status" value="1"/>
</dbReference>
<dbReference type="SMART" id="SM00108">
    <property type="entry name" value="B_lectin"/>
    <property type="match status" value="1"/>
</dbReference>
<keyword evidence="3" id="KW-0675">Receptor</keyword>
<protein>
    <recommendedName>
        <fullName evidence="2">non-specific serine/threonine protein kinase</fullName>
        <ecNumber evidence="2">2.7.11.1</ecNumber>
    </recommendedName>
</protein>
<evidence type="ECO:0000256" key="2">
    <source>
        <dbReference type="ARBA" id="ARBA00012513"/>
    </source>
</evidence>
<dbReference type="AlphaFoldDB" id="A0AAV8EMI0"/>
<comment type="caution">
    <text evidence="8">The sequence shown here is derived from an EMBL/GenBank/DDBJ whole genome shotgun (WGS) entry which is preliminary data.</text>
</comment>
<feature type="signal peptide" evidence="6">
    <location>
        <begin position="1"/>
        <end position="34"/>
    </location>
</feature>
<reference evidence="8" key="1">
    <citation type="submission" date="2022-08" db="EMBL/GenBank/DDBJ databases">
        <authorList>
            <person name="Marques A."/>
        </authorList>
    </citation>
    <scope>NUCLEOTIDE SEQUENCE</scope>
    <source>
        <strain evidence="8">RhyPub2mFocal</strain>
        <tissue evidence="8">Leaves</tissue>
    </source>
</reference>
<dbReference type="Proteomes" id="UP001140206">
    <property type="component" value="Chromosome 3"/>
</dbReference>
<dbReference type="SUPFAM" id="SSF51110">
    <property type="entry name" value="alpha-D-mannose-specific plant lectins"/>
    <property type="match status" value="1"/>
</dbReference>
<feature type="domain" description="Bulb-type lectin" evidence="7">
    <location>
        <begin position="35"/>
        <end position="145"/>
    </location>
</feature>
<keyword evidence="6" id="KW-0732">Signal</keyword>
<comment type="catalytic activity">
    <reaction evidence="4">
        <text>L-threonyl-[protein] + ATP = O-phospho-L-threonyl-[protein] + ADP + H(+)</text>
        <dbReference type="Rhea" id="RHEA:46608"/>
        <dbReference type="Rhea" id="RHEA-COMP:11060"/>
        <dbReference type="Rhea" id="RHEA-COMP:11605"/>
        <dbReference type="ChEBI" id="CHEBI:15378"/>
        <dbReference type="ChEBI" id="CHEBI:30013"/>
        <dbReference type="ChEBI" id="CHEBI:30616"/>
        <dbReference type="ChEBI" id="CHEBI:61977"/>
        <dbReference type="ChEBI" id="CHEBI:456216"/>
        <dbReference type="EC" id="2.7.11.1"/>
    </reaction>
</comment>
<dbReference type="CDD" id="cd00028">
    <property type="entry name" value="B_lectin"/>
    <property type="match status" value="1"/>
</dbReference>
<evidence type="ECO:0000313" key="9">
    <source>
        <dbReference type="Proteomes" id="UP001140206"/>
    </source>
</evidence>
<feature type="chain" id="PRO_5043989709" description="non-specific serine/threonine protein kinase" evidence="6">
    <location>
        <begin position="35"/>
        <end position="173"/>
    </location>
</feature>
<dbReference type="EC" id="2.7.11.1" evidence="2"/>
<dbReference type="Gene3D" id="2.90.10.10">
    <property type="entry name" value="Bulb-type lectin domain"/>
    <property type="match status" value="1"/>
</dbReference>
<dbReference type="GO" id="GO:0051707">
    <property type="term" value="P:response to other organism"/>
    <property type="evidence" value="ECO:0007669"/>
    <property type="project" value="UniProtKB-ARBA"/>
</dbReference>
<evidence type="ECO:0000256" key="1">
    <source>
        <dbReference type="ARBA" id="ARBA00004479"/>
    </source>
</evidence>
<dbReference type="InterPro" id="IPR036426">
    <property type="entry name" value="Bulb-type_lectin_dom_sf"/>
</dbReference>
<evidence type="ECO:0000256" key="3">
    <source>
        <dbReference type="ARBA" id="ARBA00023170"/>
    </source>
</evidence>
<evidence type="ECO:0000256" key="5">
    <source>
        <dbReference type="ARBA" id="ARBA00048679"/>
    </source>
</evidence>
<accession>A0AAV8EMI0</accession>
<keyword evidence="9" id="KW-1185">Reference proteome</keyword>
<dbReference type="EMBL" id="JAMFTS010000003">
    <property type="protein sequence ID" value="KAJ4781934.1"/>
    <property type="molecule type" value="Genomic_DNA"/>
</dbReference>
<dbReference type="GO" id="GO:0004674">
    <property type="term" value="F:protein serine/threonine kinase activity"/>
    <property type="evidence" value="ECO:0007669"/>
    <property type="project" value="UniProtKB-EC"/>
</dbReference>
<proteinExistence type="predicted"/>
<evidence type="ECO:0000256" key="6">
    <source>
        <dbReference type="SAM" id="SignalP"/>
    </source>
</evidence>
<comment type="subcellular location">
    <subcellularLocation>
        <location evidence="1">Membrane</location>
        <topology evidence="1">Single-pass type I membrane protein</topology>
    </subcellularLocation>
</comment>